<keyword evidence="1" id="KW-0472">Membrane</keyword>
<feature type="transmembrane region" description="Helical" evidence="1">
    <location>
        <begin position="77"/>
        <end position="102"/>
    </location>
</feature>
<organism evidence="2 3">
    <name type="scientific">Iodidimonas nitroreducens</name>
    <dbReference type="NCBI Taxonomy" id="1236968"/>
    <lineage>
        <taxon>Bacteria</taxon>
        <taxon>Pseudomonadati</taxon>
        <taxon>Pseudomonadota</taxon>
        <taxon>Alphaproteobacteria</taxon>
        <taxon>Iodidimonadales</taxon>
        <taxon>Iodidimonadaceae</taxon>
        <taxon>Iodidimonas</taxon>
    </lineage>
</organism>
<protein>
    <submittedName>
        <fullName evidence="2">Uncharacterized protein</fullName>
    </submittedName>
</protein>
<evidence type="ECO:0000313" key="3">
    <source>
        <dbReference type="Proteomes" id="UP000324996"/>
    </source>
</evidence>
<evidence type="ECO:0000256" key="1">
    <source>
        <dbReference type="SAM" id="Phobius"/>
    </source>
</evidence>
<gene>
    <name evidence="2" type="ORF">JCM17846_32270</name>
</gene>
<sequence length="224" mass="23271">MADLALWQKTMETDQEAGMAMLSDLAPKLIVQSGVSLFLAVIIPVLWSRLLLMGRGMVLSKGLLAAYGKALIRTAALLGYQFLVVIGLLIASILVMAVAGLLGLGEGAASTLMVMLVVAGMLPVYLAYCLSVVAVSVGAADGGIAGSFKRMKAYWKPYVALSVIVPLGLSLLGGVISIPLIGEDGTPGRLALLVGAVFNGISLLFIFTAAVVLHRHDHADPLAD</sequence>
<dbReference type="EMBL" id="BKCN01000028">
    <property type="protein sequence ID" value="GER05545.1"/>
    <property type="molecule type" value="Genomic_DNA"/>
</dbReference>
<proteinExistence type="predicted"/>
<comment type="caution">
    <text evidence="2">The sequence shown here is derived from an EMBL/GenBank/DDBJ whole genome shotgun (WGS) entry which is preliminary data.</text>
</comment>
<keyword evidence="1" id="KW-0812">Transmembrane</keyword>
<keyword evidence="3" id="KW-1185">Reference proteome</keyword>
<feature type="transmembrane region" description="Helical" evidence="1">
    <location>
        <begin position="29"/>
        <end position="52"/>
    </location>
</feature>
<feature type="transmembrane region" description="Helical" evidence="1">
    <location>
        <begin position="158"/>
        <end position="178"/>
    </location>
</feature>
<reference evidence="2 3" key="1">
    <citation type="submission" date="2019-09" db="EMBL/GenBank/DDBJ databases">
        <title>NBRP : Genome information of microbial organism related human and environment.</title>
        <authorList>
            <person name="Hattori M."/>
            <person name="Oshima K."/>
            <person name="Inaba H."/>
            <person name="Suda W."/>
            <person name="Sakamoto M."/>
            <person name="Iino T."/>
            <person name="Kitahara M."/>
            <person name="Oshida Y."/>
            <person name="Iida T."/>
            <person name="Kudo T."/>
            <person name="Itoh T."/>
            <person name="Ohkuma M."/>
        </authorList>
    </citation>
    <scope>NUCLEOTIDE SEQUENCE [LARGE SCALE GENOMIC DNA]</scope>
    <source>
        <strain evidence="2 3">Q-1</strain>
    </source>
</reference>
<name>A0A5A7ND45_9PROT</name>
<accession>A0A5A7ND45</accession>
<dbReference type="AlphaFoldDB" id="A0A5A7ND45"/>
<dbReference type="Proteomes" id="UP000324996">
    <property type="component" value="Unassembled WGS sequence"/>
</dbReference>
<feature type="transmembrane region" description="Helical" evidence="1">
    <location>
        <begin position="114"/>
        <end position="137"/>
    </location>
</feature>
<evidence type="ECO:0000313" key="2">
    <source>
        <dbReference type="EMBL" id="GER05545.1"/>
    </source>
</evidence>
<keyword evidence="1" id="KW-1133">Transmembrane helix</keyword>
<feature type="transmembrane region" description="Helical" evidence="1">
    <location>
        <begin position="190"/>
        <end position="213"/>
    </location>
</feature>